<evidence type="ECO:0000256" key="1">
    <source>
        <dbReference type="SAM" id="MobiDB-lite"/>
    </source>
</evidence>
<accession>A0A194XBA6</accession>
<feature type="compositionally biased region" description="Basic and acidic residues" evidence="1">
    <location>
        <begin position="208"/>
        <end position="226"/>
    </location>
</feature>
<feature type="compositionally biased region" description="Basic residues" evidence="1">
    <location>
        <begin position="227"/>
        <end position="239"/>
    </location>
</feature>
<protein>
    <submittedName>
        <fullName evidence="2">Uncharacterized protein</fullName>
    </submittedName>
</protein>
<name>A0A194XBA6_MOLSC</name>
<evidence type="ECO:0000313" key="3">
    <source>
        <dbReference type="Proteomes" id="UP000070700"/>
    </source>
</evidence>
<feature type="region of interest" description="Disordered" evidence="1">
    <location>
        <begin position="208"/>
        <end position="239"/>
    </location>
</feature>
<dbReference type="RefSeq" id="XP_018071784.1">
    <property type="nucleotide sequence ID" value="XM_018222497.1"/>
</dbReference>
<keyword evidence="3" id="KW-1185">Reference proteome</keyword>
<evidence type="ECO:0000313" key="2">
    <source>
        <dbReference type="EMBL" id="KUJ17429.1"/>
    </source>
</evidence>
<feature type="compositionally biased region" description="Polar residues" evidence="1">
    <location>
        <begin position="128"/>
        <end position="143"/>
    </location>
</feature>
<dbReference type="EMBL" id="KQ947414">
    <property type="protein sequence ID" value="KUJ17429.1"/>
    <property type="molecule type" value="Genomic_DNA"/>
</dbReference>
<organism evidence="2 3">
    <name type="scientific">Mollisia scopiformis</name>
    <name type="common">Conifer needle endophyte fungus</name>
    <name type="synonym">Phialocephala scopiformis</name>
    <dbReference type="NCBI Taxonomy" id="149040"/>
    <lineage>
        <taxon>Eukaryota</taxon>
        <taxon>Fungi</taxon>
        <taxon>Dikarya</taxon>
        <taxon>Ascomycota</taxon>
        <taxon>Pezizomycotina</taxon>
        <taxon>Leotiomycetes</taxon>
        <taxon>Helotiales</taxon>
        <taxon>Mollisiaceae</taxon>
        <taxon>Mollisia</taxon>
    </lineage>
</organism>
<dbReference type="AlphaFoldDB" id="A0A194XBA6"/>
<sequence>MPQLVRVENFAPVKRSAENRADQVIYQSKNSKDKTSFVAYSSPDSPHAAQLAQIALAVQQSDKQEKRRAAPRRGFLSAPISYFQKQIGIVPAPEQPRRLLASGDTYQATTQTAYSYQEVEETDEDWDSTASTQVPETQQQFPSQDDDYETPATAAPVVTTLTYAQQPKVTRLHTEDRISYAVRGANGKLYVSAPTGSSEAQMFDEVARLGSEEPQKQQKERRLVADRRRHRERSRRSSR</sequence>
<dbReference type="OrthoDB" id="3561641at2759"/>
<dbReference type="Proteomes" id="UP000070700">
    <property type="component" value="Unassembled WGS sequence"/>
</dbReference>
<dbReference type="GeneID" id="28832223"/>
<proteinExistence type="predicted"/>
<gene>
    <name evidence="2" type="ORF">LY89DRAFT_781634</name>
</gene>
<feature type="compositionally biased region" description="Acidic residues" evidence="1">
    <location>
        <begin position="118"/>
        <end position="127"/>
    </location>
</feature>
<feature type="region of interest" description="Disordered" evidence="1">
    <location>
        <begin position="117"/>
        <end position="150"/>
    </location>
</feature>
<dbReference type="KEGG" id="psco:LY89DRAFT_781634"/>
<dbReference type="InParanoid" id="A0A194XBA6"/>
<reference evidence="2 3" key="1">
    <citation type="submission" date="2015-10" db="EMBL/GenBank/DDBJ databases">
        <title>Full genome of DAOMC 229536 Phialocephala scopiformis, a fungal endophyte of spruce producing the potent anti-insectan compound rugulosin.</title>
        <authorList>
            <consortium name="DOE Joint Genome Institute"/>
            <person name="Walker A.K."/>
            <person name="Frasz S.L."/>
            <person name="Seifert K.A."/>
            <person name="Miller J.D."/>
            <person name="Mondo S.J."/>
            <person name="Labutti K."/>
            <person name="Lipzen A."/>
            <person name="Dockter R."/>
            <person name="Kennedy M."/>
            <person name="Grigoriev I.V."/>
            <person name="Spatafora J.W."/>
        </authorList>
    </citation>
    <scope>NUCLEOTIDE SEQUENCE [LARGE SCALE GENOMIC DNA]</scope>
    <source>
        <strain evidence="2 3">CBS 120377</strain>
    </source>
</reference>